<evidence type="ECO:0000313" key="3">
    <source>
        <dbReference type="Proteomes" id="UP001222027"/>
    </source>
</evidence>
<organism evidence="2 3">
    <name type="scientific">Ensete ventricosum</name>
    <name type="common">Abyssinian banana</name>
    <name type="synonym">Musa ensete</name>
    <dbReference type="NCBI Taxonomy" id="4639"/>
    <lineage>
        <taxon>Eukaryota</taxon>
        <taxon>Viridiplantae</taxon>
        <taxon>Streptophyta</taxon>
        <taxon>Embryophyta</taxon>
        <taxon>Tracheophyta</taxon>
        <taxon>Spermatophyta</taxon>
        <taxon>Magnoliopsida</taxon>
        <taxon>Liliopsida</taxon>
        <taxon>Zingiberales</taxon>
        <taxon>Musaceae</taxon>
        <taxon>Ensete</taxon>
    </lineage>
</organism>
<dbReference type="AlphaFoldDB" id="A0AAV8S1J1"/>
<accession>A0AAV8S1J1</accession>
<evidence type="ECO:0008006" key="4">
    <source>
        <dbReference type="Google" id="ProtNLM"/>
    </source>
</evidence>
<feature type="compositionally biased region" description="Polar residues" evidence="1">
    <location>
        <begin position="117"/>
        <end position="130"/>
    </location>
</feature>
<evidence type="ECO:0000313" key="2">
    <source>
        <dbReference type="EMBL" id="KAJ8513347.1"/>
    </source>
</evidence>
<feature type="region of interest" description="Disordered" evidence="1">
    <location>
        <begin position="52"/>
        <end position="82"/>
    </location>
</feature>
<comment type="caution">
    <text evidence="2">The sequence shown here is derived from an EMBL/GenBank/DDBJ whole genome shotgun (WGS) entry which is preliminary data.</text>
</comment>
<feature type="region of interest" description="Disordered" evidence="1">
    <location>
        <begin position="1"/>
        <end position="27"/>
    </location>
</feature>
<sequence length="222" mass="24130">MGVDDSCGGWVPPTPFPSTNPHWTSETLHAGHQPVHHRPSLVGYCFTPTAHVHDETGSGPHAATERKSRAPPHRGLARTQHDTEVRARVRAHLFGEEEIRPMVIGRSASLSMAAKTRSGTPRGTSVSEKYSATEERERGRGGGTTENTTAQAQGLTQSKNNLLSCTSLVHNHTVRRISAKNSHRATHILSIKAYPLNSATALAALGHSQTLFLQSMNERCRL</sequence>
<name>A0AAV8S1J1_ENSVE</name>
<reference evidence="2 3" key="1">
    <citation type="submission" date="2022-12" db="EMBL/GenBank/DDBJ databases">
        <title>Chromosome-scale assembly of the Ensete ventricosum genome.</title>
        <authorList>
            <person name="Dussert Y."/>
            <person name="Stocks J."/>
            <person name="Wendawek A."/>
            <person name="Woldeyes F."/>
            <person name="Nichols R.A."/>
            <person name="Borrell J.S."/>
        </authorList>
    </citation>
    <scope>NUCLEOTIDE SEQUENCE [LARGE SCALE GENOMIC DNA]</scope>
    <source>
        <strain evidence="3">cv. Maze</strain>
        <tissue evidence="2">Seeds</tissue>
    </source>
</reference>
<feature type="compositionally biased region" description="Basic and acidic residues" evidence="1">
    <location>
        <begin position="131"/>
        <end position="140"/>
    </location>
</feature>
<keyword evidence="3" id="KW-1185">Reference proteome</keyword>
<protein>
    <recommendedName>
        <fullName evidence="4">DUF4005 domain-containing protein</fullName>
    </recommendedName>
</protein>
<feature type="region of interest" description="Disordered" evidence="1">
    <location>
        <begin position="111"/>
        <end position="148"/>
    </location>
</feature>
<proteinExistence type="predicted"/>
<gene>
    <name evidence="2" type="ORF">OPV22_003781</name>
</gene>
<evidence type="ECO:0000256" key="1">
    <source>
        <dbReference type="SAM" id="MobiDB-lite"/>
    </source>
</evidence>
<dbReference type="EMBL" id="JAQQAF010000001">
    <property type="protein sequence ID" value="KAJ8513347.1"/>
    <property type="molecule type" value="Genomic_DNA"/>
</dbReference>
<dbReference type="Proteomes" id="UP001222027">
    <property type="component" value="Unassembled WGS sequence"/>
</dbReference>